<protein>
    <submittedName>
        <fullName evidence="2">Uncharacterized protein</fullName>
    </submittedName>
</protein>
<sequence>MSAVMIRPDFSSLAASRRHMAYMKPREVSALDPDELERVPGFRHLVAAEDPEFTRAAITPEVHRVFMTDPWLRVRHFLIYRGVLWVRRAARLTVADMRMSIGSPIRLAATIPAEAWRTFTPPLEAERFLARVRSPPAPRGPAPRGRPRRPPGAAIVALTCAVTPVRRETPNRLMFATEASWSRVSSV</sequence>
<proteinExistence type="predicted"/>
<feature type="region of interest" description="Disordered" evidence="1">
    <location>
        <begin position="131"/>
        <end position="151"/>
    </location>
</feature>
<organism evidence="2">
    <name type="scientific">Thermocrispum agreste</name>
    <dbReference type="NCBI Taxonomy" id="37925"/>
    <lineage>
        <taxon>Bacteria</taxon>
        <taxon>Bacillati</taxon>
        <taxon>Actinomycetota</taxon>
        <taxon>Actinomycetes</taxon>
        <taxon>Pseudonocardiales</taxon>
        <taxon>Pseudonocardiaceae</taxon>
        <taxon>Thermocrispum</taxon>
    </lineage>
</organism>
<evidence type="ECO:0000313" key="2">
    <source>
        <dbReference type="EMBL" id="PZN00220.1"/>
    </source>
</evidence>
<reference evidence="2" key="1">
    <citation type="submission" date="2018-05" db="EMBL/GenBank/DDBJ databases">
        <authorList>
            <person name="Lanie J.A."/>
            <person name="Ng W.-L."/>
            <person name="Kazmierczak K.M."/>
            <person name="Andrzejewski T.M."/>
            <person name="Davidsen T.M."/>
            <person name="Wayne K.J."/>
            <person name="Tettelin H."/>
            <person name="Glass J.I."/>
            <person name="Rusch D."/>
            <person name="Podicherti R."/>
            <person name="Tsui H.-C.T."/>
            <person name="Winkler M.E."/>
        </authorList>
    </citation>
    <scope>NUCLEOTIDE SEQUENCE</scope>
    <source>
        <strain evidence="2">ZC4RG45</strain>
    </source>
</reference>
<dbReference type="EMBL" id="QGUI01000100">
    <property type="protein sequence ID" value="PZN00220.1"/>
    <property type="molecule type" value="Genomic_DNA"/>
</dbReference>
<name>A0A2W4LGI8_9PSEU</name>
<evidence type="ECO:0000256" key="1">
    <source>
        <dbReference type="SAM" id="MobiDB-lite"/>
    </source>
</evidence>
<gene>
    <name evidence="2" type="ORF">DIU77_04100</name>
</gene>
<accession>A0A2W4LGI8</accession>
<dbReference type="AlphaFoldDB" id="A0A2W4LGI8"/>
<comment type="caution">
    <text evidence="2">The sequence shown here is derived from an EMBL/GenBank/DDBJ whole genome shotgun (WGS) entry which is preliminary data.</text>
</comment>